<accession>A0A0S8FVG0</accession>
<name>A0A0S8FVG0_UNCW3</name>
<evidence type="ECO:0000313" key="1">
    <source>
        <dbReference type="EMBL" id="KPK63629.1"/>
    </source>
</evidence>
<organism evidence="1 2">
    <name type="scientific">candidate division WOR_3 bacterium SM23_42</name>
    <dbReference type="NCBI Taxonomy" id="1703779"/>
    <lineage>
        <taxon>Bacteria</taxon>
        <taxon>Bacteria division WOR-3</taxon>
    </lineage>
</organism>
<dbReference type="AlphaFoldDB" id="A0A0S8FVG0"/>
<gene>
    <name evidence="1" type="ORF">AMJ83_06310</name>
</gene>
<sequence>MSTLLIIMMAAAGVKSLLMPPSPVGVITSFATASNEEAIFYNPSNFSARDNLTFQCSYNRFYLGMQSVSLSLGKKMKGVDFGIGIVNFDYGEIEWRPDYPTEDPLINYSAYDFSLILGAAVNVTSQGRIGINLKYVTENIYVYSDYALAVDIAVVYRNGTSGVTLGASNFGTSMTINNDRVNLPSRLSIGGLHLIRKLTISGDLHYLVNDSAFEFAVGATLPIHQRISLSAAVNYRDELYPGFGLTIDAGALEVKYGGSFFPKNLGMVNNISVGIGL</sequence>
<protein>
    <submittedName>
        <fullName evidence="1">Uncharacterized protein</fullName>
    </submittedName>
</protein>
<dbReference type="Proteomes" id="UP000051373">
    <property type="component" value="Unassembled WGS sequence"/>
</dbReference>
<evidence type="ECO:0000313" key="2">
    <source>
        <dbReference type="Proteomes" id="UP000051373"/>
    </source>
</evidence>
<dbReference type="EMBL" id="LJUJ01000010">
    <property type="protein sequence ID" value="KPK63629.1"/>
    <property type="molecule type" value="Genomic_DNA"/>
</dbReference>
<comment type="caution">
    <text evidence="1">The sequence shown here is derived from an EMBL/GenBank/DDBJ whole genome shotgun (WGS) entry which is preliminary data.</text>
</comment>
<reference evidence="1 2" key="1">
    <citation type="journal article" date="2015" name="Microbiome">
        <title>Genomic resolution of linkages in carbon, nitrogen, and sulfur cycling among widespread estuary sediment bacteria.</title>
        <authorList>
            <person name="Baker B.J."/>
            <person name="Lazar C.S."/>
            <person name="Teske A.P."/>
            <person name="Dick G.J."/>
        </authorList>
    </citation>
    <scope>NUCLEOTIDE SEQUENCE [LARGE SCALE GENOMIC DNA]</scope>
    <source>
        <strain evidence="1">SM23_42</strain>
    </source>
</reference>
<dbReference type="STRING" id="1703779.AMJ83_06310"/>
<proteinExistence type="predicted"/>